<dbReference type="KEGG" id="lsf:I8J32_014735"/>
<dbReference type="InterPro" id="IPR045389">
    <property type="entry name" value="DUF6522"/>
</dbReference>
<keyword evidence="2" id="KW-1185">Reference proteome</keyword>
<name>A0A975AU43_9GAMM</name>
<sequence length="81" mass="9012">MTHAGPETAVSIAIDGALVARKLGLETEAFRQLMDNRKVSVLCERGIGQDAGLYRATFYFEDRRFRAIVESDGRIVQTEPP</sequence>
<dbReference type="EMBL" id="CP071518">
    <property type="protein sequence ID" value="QSX80093.1"/>
    <property type="molecule type" value="Genomic_DNA"/>
</dbReference>
<evidence type="ECO:0000313" key="1">
    <source>
        <dbReference type="EMBL" id="QSX80093.1"/>
    </source>
</evidence>
<dbReference type="Pfam" id="PF20132">
    <property type="entry name" value="DUF6522"/>
    <property type="match status" value="1"/>
</dbReference>
<protein>
    <submittedName>
        <fullName evidence="1">Uncharacterized protein</fullName>
    </submittedName>
</protein>
<reference evidence="1 2" key="1">
    <citation type="submission" date="2021-03" db="EMBL/GenBank/DDBJ databases">
        <title>Lysobacter sp. nov. isolated from soil of gangwondo yeongwol, south Korea.</title>
        <authorList>
            <person name="Kim K.R."/>
            <person name="Kim K.H."/>
            <person name="Jeon C.O."/>
        </authorList>
    </citation>
    <scope>NUCLEOTIDE SEQUENCE [LARGE SCALE GENOMIC DNA]</scope>
    <source>
        <strain evidence="1 2">R19</strain>
    </source>
</reference>
<evidence type="ECO:0000313" key="2">
    <source>
        <dbReference type="Proteomes" id="UP000639274"/>
    </source>
</evidence>
<dbReference type="AlphaFoldDB" id="A0A975AU43"/>
<gene>
    <name evidence="1" type="ORF">I8J32_014735</name>
</gene>
<dbReference type="Proteomes" id="UP000639274">
    <property type="component" value="Chromosome"/>
</dbReference>
<organism evidence="1 2">
    <name type="scientific">Agrilutibacter solisilvae</name>
    <dbReference type="NCBI Taxonomy" id="2763317"/>
    <lineage>
        <taxon>Bacteria</taxon>
        <taxon>Pseudomonadati</taxon>
        <taxon>Pseudomonadota</taxon>
        <taxon>Gammaproteobacteria</taxon>
        <taxon>Lysobacterales</taxon>
        <taxon>Lysobacteraceae</taxon>
        <taxon>Agrilutibacter</taxon>
    </lineage>
</organism>
<accession>A0A975AU43</accession>
<proteinExistence type="predicted"/>